<evidence type="ECO:0008006" key="3">
    <source>
        <dbReference type="Google" id="ProtNLM"/>
    </source>
</evidence>
<sequence length="236" mass="27111">MNVYKFAEVPVGIEFRGKYFEKKSMEYLAEGETPKFCISVNLQDLMYEQEHAEDNTRYPQDYLEYIAIYRKFCEKVLDYGVVLCHGSVVEYKGNAYMFTAPSGTGKSTHARLWRENFGEDVIMINDDKPLLKFKEDGVYAYGTPWDGKHCLSTNRCAKLAGICFLHQAETNHIERIGADKSVELLMNQIYRPQDAKAILKTLDYGDMLLKEVPMYSMGCNISKEAAQMAYDAMKNE</sequence>
<dbReference type="Gene3D" id="3.40.50.300">
    <property type="entry name" value="P-loop containing nucleotide triphosphate hydrolases"/>
    <property type="match status" value="1"/>
</dbReference>
<organism evidence="1 2">
    <name type="scientific">Eubacterium segne</name>
    <dbReference type="NCBI Taxonomy" id="2763045"/>
    <lineage>
        <taxon>Bacteria</taxon>
        <taxon>Bacillati</taxon>
        <taxon>Bacillota</taxon>
        <taxon>Clostridia</taxon>
        <taxon>Eubacteriales</taxon>
        <taxon>Eubacteriaceae</taxon>
        <taxon>Eubacterium</taxon>
    </lineage>
</organism>
<reference evidence="1 2" key="1">
    <citation type="submission" date="2020-08" db="EMBL/GenBank/DDBJ databases">
        <title>Genome public.</title>
        <authorList>
            <person name="Liu C."/>
            <person name="Sun Q."/>
        </authorList>
    </citation>
    <scope>NUCLEOTIDE SEQUENCE [LARGE SCALE GENOMIC DNA]</scope>
    <source>
        <strain evidence="1 2">BX4</strain>
    </source>
</reference>
<dbReference type="Proteomes" id="UP000597877">
    <property type="component" value="Unassembled WGS sequence"/>
</dbReference>
<dbReference type="InterPro" id="IPR027417">
    <property type="entry name" value="P-loop_NTPase"/>
</dbReference>
<comment type="caution">
    <text evidence="1">The sequence shown here is derived from an EMBL/GenBank/DDBJ whole genome shotgun (WGS) entry which is preliminary data.</text>
</comment>
<dbReference type="SUPFAM" id="SSF53795">
    <property type="entry name" value="PEP carboxykinase-like"/>
    <property type="match status" value="1"/>
</dbReference>
<name>A0ABR7EZG5_9FIRM</name>
<protein>
    <recommendedName>
        <fullName evidence="3">SynChlorMet cassette protein ScmC</fullName>
    </recommendedName>
</protein>
<dbReference type="EMBL" id="JACOOZ010000001">
    <property type="protein sequence ID" value="MBC5666743.1"/>
    <property type="molecule type" value="Genomic_DNA"/>
</dbReference>
<evidence type="ECO:0000313" key="1">
    <source>
        <dbReference type="EMBL" id="MBC5666743.1"/>
    </source>
</evidence>
<accession>A0ABR7EZG5</accession>
<gene>
    <name evidence="1" type="ORF">H8S00_01865</name>
</gene>
<proteinExistence type="predicted"/>
<dbReference type="RefSeq" id="WP_186839886.1">
    <property type="nucleotide sequence ID" value="NZ_JACOOZ010000001.1"/>
</dbReference>
<keyword evidence="2" id="KW-1185">Reference proteome</keyword>
<evidence type="ECO:0000313" key="2">
    <source>
        <dbReference type="Proteomes" id="UP000597877"/>
    </source>
</evidence>